<protein>
    <submittedName>
        <fullName evidence="1">Uncharacterized protein</fullName>
    </submittedName>
</protein>
<gene>
    <name evidence="1" type="ORF">F2Q70_00002623</name>
</gene>
<evidence type="ECO:0000313" key="1">
    <source>
        <dbReference type="EMBL" id="KAF2575460.1"/>
    </source>
</evidence>
<name>A0A8S9IZE7_BRACR</name>
<dbReference type="AlphaFoldDB" id="A0A8S9IZE7"/>
<proteinExistence type="predicted"/>
<dbReference type="EMBL" id="QGKY02001015">
    <property type="protein sequence ID" value="KAF2575460.1"/>
    <property type="molecule type" value="Genomic_DNA"/>
</dbReference>
<reference evidence="1" key="1">
    <citation type="submission" date="2019-12" db="EMBL/GenBank/DDBJ databases">
        <title>Genome sequencing and annotation of Brassica cretica.</title>
        <authorList>
            <person name="Studholme D.J."/>
            <person name="Sarris P.F."/>
        </authorList>
    </citation>
    <scope>NUCLEOTIDE SEQUENCE</scope>
    <source>
        <strain evidence="1">PFS-102/07</strain>
        <tissue evidence="1">Leaf</tissue>
    </source>
</reference>
<accession>A0A8S9IZE7</accession>
<sequence length="131" mass="15051">MKKDAILECFTRNSRLEQPEDCSLSRTAERLFPTNKETSKILSGVCPSYPIPPWRLSTPPYKNTTLSIFTFYASFCKRLRLVFGDCNFLPSYLVPSESLGSKIDSQREQHHDSGLIQWSDPSSRWFPIALE</sequence>
<organism evidence="1">
    <name type="scientific">Brassica cretica</name>
    <name type="common">Mustard</name>
    <dbReference type="NCBI Taxonomy" id="69181"/>
    <lineage>
        <taxon>Eukaryota</taxon>
        <taxon>Viridiplantae</taxon>
        <taxon>Streptophyta</taxon>
        <taxon>Embryophyta</taxon>
        <taxon>Tracheophyta</taxon>
        <taxon>Spermatophyta</taxon>
        <taxon>Magnoliopsida</taxon>
        <taxon>eudicotyledons</taxon>
        <taxon>Gunneridae</taxon>
        <taxon>Pentapetalae</taxon>
        <taxon>rosids</taxon>
        <taxon>malvids</taxon>
        <taxon>Brassicales</taxon>
        <taxon>Brassicaceae</taxon>
        <taxon>Brassiceae</taxon>
        <taxon>Brassica</taxon>
    </lineage>
</organism>
<comment type="caution">
    <text evidence="1">The sequence shown here is derived from an EMBL/GenBank/DDBJ whole genome shotgun (WGS) entry which is preliminary data.</text>
</comment>